<name>A0ACC1M5L0_9FUNG</name>
<proteinExistence type="predicted"/>
<dbReference type="EMBL" id="JANBVB010000161">
    <property type="protein sequence ID" value="KAJ2896886.1"/>
    <property type="molecule type" value="Genomic_DNA"/>
</dbReference>
<protein>
    <submittedName>
        <fullName evidence="1">Ndufs1 NADH-ubiquinone oxidoreductase subunit</fullName>
    </submittedName>
</protein>
<gene>
    <name evidence="1" type="primary">NdufS1</name>
    <name evidence="1" type="ORF">IWW38_001892</name>
</gene>
<evidence type="ECO:0000313" key="1">
    <source>
        <dbReference type="EMBL" id="KAJ2896886.1"/>
    </source>
</evidence>
<dbReference type="Proteomes" id="UP001139981">
    <property type="component" value="Unassembled WGS sequence"/>
</dbReference>
<keyword evidence="2" id="KW-1185">Reference proteome</keyword>
<sequence>MRRAASSPLSSAVRRGKFHSSSPSSKEIEVFIDGKAVQVEEGSAIIQAAEKAGVTIPRFCYHERLGVAGNCRMCLVEIEKNPKMAASCAMPVAPGMRVITESAKIKQAREGVMEFLLANHPLDCPICDQGGECDLQDQSMRYGADRGRFGEAKRAVEDKDIGPLVKTTMTRCIQCTRCVRFINEVAGTGELGTTGRGNDMQIGTYVARPLASELSGNIIDLCPVGALTAKPSAFAARPWELTSTESVDVMDALGSAIRVDSRGAEVIRIVPRTNDLVNEEWLGDKARFAYDGLKRQRLTVPLVRVGGRLEPASWADALQLVGRRLRATPPADVAAVAGDLADAESLVALKDLINAAGSERLGVDSPIGDGLPADVRAGYTFGATLAGVEDADAVLLVATNPRREAPVLNARLRKPYLAGSAVFGVVGDAADLTFDYDHVGSSLGAVDALRTGDSAFARALRAAKRPLVIVGAGAAEQRGGGAVLAAVARLAAAVPALLTPEWNGLCVLQNAAGRTAALDIGYSGGSADASSAQFVYLLGADRAAANLSPSAFVVFQGHHGDAGALAADVVLPGLAYTEKSATFVNTEGRVQRTRQAVAAPGAARPDWQIIRALSDSAGLPLAYDDVAALRARMADVCPALVNPDVLEPTSAEVARLGVAQMAKNGGRDAGGALSLSSVIADYYMSDPISRASRTMAKASAMAKGISGQQCSPSIEMSSSSS</sequence>
<comment type="caution">
    <text evidence="1">The sequence shown here is derived from an EMBL/GenBank/DDBJ whole genome shotgun (WGS) entry which is preliminary data.</text>
</comment>
<reference evidence="1" key="1">
    <citation type="submission" date="2022-07" db="EMBL/GenBank/DDBJ databases">
        <title>Phylogenomic reconstructions and comparative analyses of Kickxellomycotina fungi.</title>
        <authorList>
            <person name="Reynolds N.K."/>
            <person name="Stajich J.E."/>
            <person name="Barry K."/>
            <person name="Grigoriev I.V."/>
            <person name="Crous P."/>
            <person name="Smith M.E."/>
        </authorList>
    </citation>
    <scope>NUCLEOTIDE SEQUENCE</scope>
    <source>
        <strain evidence="1">CBS 190363</strain>
    </source>
</reference>
<organism evidence="1 2">
    <name type="scientific">Coemansia aciculifera</name>
    <dbReference type="NCBI Taxonomy" id="417176"/>
    <lineage>
        <taxon>Eukaryota</taxon>
        <taxon>Fungi</taxon>
        <taxon>Fungi incertae sedis</taxon>
        <taxon>Zoopagomycota</taxon>
        <taxon>Kickxellomycotina</taxon>
        <taxon>Kickxellomycetes</taxon>
        <taxon>Kickxellales</taxon>
        <taxon>Kickxellaceae</taxon>
        <taxon>Coemansia</taxon>
    </lineage>
</organism>
<evidence type="ECO:0000313" key="2">
    <source>
        <dbReference type="Proteomes" id="UP001139981"/>
    </source>
</evidence>
<accession>A0ACC1M5L0</accession>